<dbReference type="Gene3D" id="2.10.50.10">
    <property type="entry name" value="Tumor Necrosis Factor Receptor, subunit A, domain 2"/>
    <property type="match status" value="4"/>
</dbReference>
<feature type="disulfide bond" evidence="1">
    <location>
        <begin position="412"/>
        <end position="430"/>
    </location>
</feature>
<sequence length="1418" mass="149949">MCVAGKFSSFGGWNDCFECASGTYSLAGAGECTSCEAGKSSSPGSFSCEDCAAGEYGDGGPCATCPQGTYSPPASTSCTTCQVGRYSAGAGQGTCTLCGLGKYLDSTGAVAETQCKVCDIGKYNDIPGLGTTCPDCQKGKFAAATGYVLCKDCITGAYASQEGSEECTQCEVGKHSQVTGSETCNDCAAGTFTDYRGAVVCTFCSGGKYSGEGASVCLDCGQGTYSNPGSTSCDTCEHTQGFVAKGEGNNECVYCGPGEHADLPTHECKPCIHGKYSVGGVNECLDCESGKFNLNDGASSCSPCEPGSVPNGGIGATGCTQCTAGKYAAFGAAACSDCNGEGQYSDTVGASNCKTASAGHKPKADSTGGLMTSEEQCAAGKYSTGAAEDCTSCGSGETSDAGAAGCRTCATCGLGKYQIAECTADAETQCGDCVAGKASMGGAVSECNFCDGPGEYSEPMASVCKTAPAGYKPTVTGDDGLKAGIEMCLKNTFSIGAGDDCTNCAEGGHSNPGESSCDQCLTGKYYDEPTNSCQLCPKNTFSISGATDINGCEDCPAGGHSQPGSGYCDQCLTGKYYDEPTNSCQLCPKNTFSITGATDSNGCTPCATGEYSLEGSGYCQTCPQYMEYDETTANCVCLASFTRVDDSTCTCKAGETLMGTTCEPCEKAKWKAEDGVTSCSLCSSTLEDSITEDFGSTSAKDCKCPKGTYDDGKGKCEVVKDGMDDTAFGMCLENVTVDPGFWRVNSDSTDVRECHVSEACTGGNSTNYCREGHTGPYCDLCVDGWTKDPLMLCKSCENSIVDVIMTVVVLVLIAAVLGSLIYISKKKSRNPEEHRKKVKRFKNGGKIIFAGAQITASLPSVIPTIDLPNNVKETLKAASILNIDVFNMVSVGCWAGSVNYYEKALLTTLTIIAICGVLILVGQLVKKHRSKCFTSAIAITYLVLPTVTTKIFGLFPCDELDDGSEMLRKDYTISCQDDDREFWETYGKAMVGVFPVGVISMYGFLLWSKRAKLKKPVEQRLEDEEITPLLFLWEPYKPEFWYWEVIETGRRLMMTGVLSTIKPGSFPQLVAGLMMNILYFGLLCLACPYNDNRDNSIAVLSTLQIIVIFIASMLMHASKLFSEDGYDAEVMGVLLIVSQAIIIVLFLAWAFYQKDNMSTSSNGMAIKSLKDQKKKKKKKYTTTAEGDSEGLGLELVEKGEGGTNQIHLEGSDGSRPKANAVRPNSSFTAFKNKNLVAGGRGKGSSEKRIENAASKGTSAAQKRSQFVKTSSVSSSFSANEDVWIEHNCEEGGRKGETYYHQPSTGKTVWERPGTGAHIKLFQGSKKKTKEKMNDKEEGGGEVVEMTDVGVDIGLGSRTNSVFSATNPMAKKGGEQINAGFRQEGGESEKWEATEDEDGNQYWYDESSGRATWSDKSQS</sequence>
<keyword evidence="1" id="KW-1015">Disulfide bond</keyword>
<dbReference type="InterPro" id="IPR010308">
    <property type="entry name" value="TRP_C"/>
</dbReference>
<dbReference type="InterPro" id="IPR001368">
    <property type="entry name" value="TNFR/NGFR_Cys_rich_reg"/>
</dbReference>
<dbReference type="Pfam" id="PF07699">
    <property type="entry name" value="Ephrin_rec_like"/>
    <property type="match status" value="1"/>
</dbReference>
<feature type="repeat" description="TNFR-Cys" evidence="1">
    <location>
        <begin position="376"/>
        <end position="430"/>
    </location>
</feature>
<evidence type="ECO:0000313" key="7">
    <source>
        <dbReference type="Proteomes" id="UP001165085"/>
    </source>
</evidence>
<name>A0A9W7DX30_9STRA</name>
<comment type="caution">
    <text evidence="1">Lacks conserved residue(s) required for the propagation of feature annotation.</text>
</comment>
<gene>
    <name evidence="6" type="ORF">TrST_g2973</name>
</gene>
<evidence type="ECO:0000256" key="1">
    <source>
        <dbReference type="PROSITE-ProRule" id="PRU00206"/>
    </source>
</evidence>
<feature type="compositionally biased region" description="Polar residues" evidence="2">
    <location>
        <begin position="1408"/>
        <end position="1418"/>
    </location>
</feature>
<dbReference type="PANTHER" id="PTHR46967">
    <property type="entry name" value="INSULIN-LIKE GROWTH FACTOR BINDING PROTEIN,N-TERMINAL"/>
    <property type="match status" value="1"/>
</dbReference>
<accession>A0A9W7DX30</accession>
<feature type="transmembrane region" description="Helical" evidence="3">
    <location>
        <begin position="932"/>
        <end position="955"/>
    </location>
</feature>
<feature type="transmembrane region" description="Helical" evidence="3">
    <location>
        <begin position="1097"/>
        <end position="1118"/>
    </location>
</feature>
<feature type="domain" description="TNFR-Cys" evidence="5">
    <location>
        <begin position="376"/>
        <end position="430"/>
    </location>
</feature>
<feature type="compositionally biased region" description="Basic and acidic residues" evidence="2">
    <location>
        <begin position="1383"/>
        <end position="1392"/>
    </location>
</feature>
<dbReference type="InterPro" id="IPR009030">
    <property type="entry name" value="Growth_fac_rcpt_cys_sf"/>
</dbReference>
<dbReference type="Proteomes" id="UP001165085">
    <property type="component" value="Unassembled WGS sequence"/>
</dbReference>
<dbReference type="PROSITE" id="PS50050">
    <property type="entry name" value="TNFR_NGFR_2"/>
    <property type="match status" value="1"/>
</dbReference>
<dbReference type="Pfam" id="PF06011">
    <property type="entry name" value="TRP"/>
    <property type="match status" value="1"/>
</dbReference>
<comment type="caution">
    <text evidence="6">The sequence shown here is derived from an EMBL/GenBank/DDBJ whole genome shotgun (WGS) entry which is preliminary data.</text>
</comment>
<keyword evidence="3" id="KW-0812">Transmembrane</keyword>
<dbReference type="SUPFAM" id="SSF57184">
    <property type="entry name" value="Growth factor receptor domain"/>
    <property type="match status" value="3"/>
</dbReference>
<feature type="domain" description="WW" evidence="4">
    <location>
        <begin position="1277"/>
        <end position="1314"/>
    </location>
</feature>
<dbReference type="EMBL" id="BRXY01000060">
    <property type="protein sequence ID" value="GMH59644.1"/>
    <property type="molecule type" value="Genomic_DNA"/>
</dbReference>
<evidence type="ECO:0000259" key="5">
    <source>
        <dbReference type="PROSITE" id="PS50050"/>
    </source>
</evidence>
<feature type="transmembrane region" description="Helical" evidence="3">
    <location>
        <begin position="1130"/>
        <end position="1152"/>
    </location>
</feature>
<feature type="transmembrane region" description="Helical" evidence="3">
    <location>
        <begin position="803"/>
        <end position="823"/>
    </location>
</feature>
<dbReference type="PANTHER" id="PTHR46967:SF1">
    <property type="entry name" value="KERATIN-ASSOCIATED PROTEIN 16-1-LIKE"/>
    <property type="match status" value="1"/>
</dbReference>
<evidence type="ECO:0000313" key="6">
    <source>
        <dbReference type="EMBL" id="GMH59644.1"/>
    </source>
</evidence>
<dbReference type="OrthoDB" id="202828at2759"/>
<evidence type="ECO:0000256" key="3">
    <source>
        <dbReference type="SAM" id="Phobius"/>
    </source>
</evidence>
<dbReference type="SMART" id="SM01411">
    <property type="entry name" value="Ephrin_rec_like"/>
    <property type="match status" value="11"/>
</dbReference>
<evidence type="ECO:0008006" key="8">
    <source>
        <dbReference type="Google" id="ProtNLM"/>
    </source>
</evidence>
<organism evidence="6 7">
    <name type="scientific">Triparma strigata</name>
    <dbReference type="NCBI Taxonomy" id="1606541"/>
    <lineage>
        <taxon>Eukaryota</taxon>
        <taxon>Sar</taxon>
        <taxon>Stramenopiles</taxon>
        <taxon>Ochrophyta</taxon>
        <taxon>Bolidophyceae</taxon>
        <taxon>Parmales</taxon>
        <taxon>Triparmaceae</taxon>
        <taxon>Triparma</taxon>
    </lineage>
</organism>
<protein>
    <recommendedName>
        <fullName evidence="8">WW domain-containing protein</fullName>
    </recommendedName>
</protein>
<reference evidence="7" key="1">
    <citation type="journal article" date="2023" name="Commun. Biol.">
        <title>Genome analysis of Parmales, the sister group of diatoms, reveals the evolutionary specialization of diatoms from phago-mixotrophs to photoautotrophs.</title>
        <authorList>
            <person name="Ban H."/>
            <person name="Sato S."/>
            <person name="Yoshikawa S."/>
            <person name="Yamada K."/>
            <person name="Nakamura Y."/>
            <person name="Ichinomiya M."/>
            <person name="Sato N."/>
            <person name="Blanc-Mathieu R."/>
            <person name="Endo H."/>
            <person name="Kuwata A."/>
            <person name="Ogata H."/>
        </authorList>
    </citation>
    <scope>NUCLEOTIDE SEQUENCE [LARGE SCALE GENOMIC DNA]</scope>
    <source>
        <strain evidence="7">NIES 3701</strain>
    </source>
</reference>
<dbReference type="Gene3D" id="2.20.70.10">
    <property type="match status" value="1"/>
</dbReference>
<feature type="transmembrane region" description="Helical" evidence="3">
    <location>
        <begin position="989"/>
        <end position="1007"/>
    </location>
</feature>
<feature type="region of interest" description="Disordered" evidence="2">
    <location>
        <begin position="1360"/>
        <end position="1418"/>
    </location>
</feature>
<evidence type="ECO:0000256" key="2">
    <source>
        <dbReference type="SAM" id="MobiDB-lite"/>
    </source>
</evidence>
<keyword evidence="7" id="KW-1185">Reference proteome</keyword>
<dbReference type="PROSITE" id="PS50020">
    <property type="entry name" value="WW_DOMAIN_2"/>
    <property type="match status" value="1"/>
</dbReference>
<proteinExistence type="predicted"/>
<feature type="transmembrane region" description="Helical" evidence="3">
    <location>
        <begin position="904"/>
        <end position="925"/>
    </location>
</feature>
<dbReference type="InterPro" id="IPR001202">
    <property type="entry name" value="WW_dom"/>
</dbReference>
<dbReference type="InterPro" id="IPR011641">
    <property type="entry name" value="Tyr-kin_ephrin_A/B_rcpt-like"/>
</dbReference>
<feature type="transmembrane region" description="Helical" evidence="3">
    <location>
        <begin position="844"/>
        <end position="862"/>
    </location>
</feature>
<feature type="disulfide bond" evidence="1">
    <location>
        <begin position="409"/>
        <end position="422"/>
    </location>
</feature>
<keyword evidence="3" id="KW-0472">Membrane</keyword>
<evidence type="ECO:0000259" key="4">
    <source>
        <dbReference type="PROSITE" id="PS50020"/>
    </source>
</evidence>
<keyword evidence="3" id="KW-1133">Transmembrane helix</keyword>